<feature type="compositionally biased region" description="Basic and acidic residues" evidence="1">
    <location>
        <begin position="24"/>
        <end position="41"/>
    </location>
</feature>
<evidence type="ECO:0000256" key="1">
    <source>
        <dbReference type="SAM" id="MobiDB-lite"/>
    </source>
</evidence>
<feature type="region of interest" description="Disordered" evidence="1">
    <location>
        <begin position="1"/>
        <end position="41"/>
    </location>
</feature>
<dbReference type="InterPro" id="IPR055296">
    <property type="entry name" value="SRL2-like"/>
</dbReference>
<dbReference type="PANTHER" id="PTHR46087:SF11">
    <property type="entry name" value="PROTEIN SEMI-ROLLED LEAF 2"/>
    <property type="match status" value="1"/>
</dbReference>
<feature type="compositionally biased region" description="Basic and acidic residues" evidence="1">
    <location>
        <begin position="1"/>
        <end position="15"/>
    </location>
</feature>
<feature type="domain" description="DUF220" evidence="2">
    <location>
        <begin position="291"/>
        <end position="344"/>
    </location>
</feature>
<reference evidence="3 4" key="1">
    <citation type="journal article" date="2024" name="G3 (Bethesda)">
        <title>Genome assembly of Hibiscus sabdariffa L. provides insights into metabolisms of medicinal natural products.</title>
        <authorList>
            <person name="Kim T."/>
        </authorList>
    </citation>
    <scope>NUCLEOTIDE SEQUENCE [LARGE SCALE GENOMIC DNA]</scope>
    <source>
        <strain evidence="3">TK-2024</strain>
        <tissue evidence="3">Old leaves</tissue>
    </source>
</reference>
<comment type="caution">
    <text evidence="3">The sequence shown here is derived from an EMBL/GenBank/DDBJ whole genome shotgun (WGS) entry which is preliminary data.</text>
</comment>
<dbReference type="PANTHER" id="PTHR46087">
    <property type="entry name" value="PUTATIVE, EXPRESSED-RELATED"/>
    <property type="match status" value="1"/>
</dbReference>
<dbReference type="Pfam" id="PF02713">
    <property type="entry name" value="DUF220"/>
    <property type="match status" value="1"/>
</dbReference>
<dbReference type="InterPro" id="IPR003863">
    <property type="entry name" value="DUF220"/>
</dbReference>
<protein>
    <recommendedName>
        <fullName evidence="2">DUF220 domain-containing protein</fullName>
    </recommendedName>
</protein>
<gene>
    <name evidence="3" type="ORF">V6N11_053607</name>
</gene>
<evidence type="ECO:0000313" key="4">
    <source>
        <dbReference type="Proteomes" id="UP001396334"/>
    </source>
</evidence>
<organism evidence="3 4">
    <name type="scientific">Hibiscus sabdariffa</name>
    <name type="common">roselle</name>
    <dbReference type="NCBI Taxonomy" id="183260"/>
    <lineage>
        <taxon>Eukaryota</taxon>
        <taxon>Viridiplantae</taxon>
        <taxon>Streptophyta</taxon>
        <taxon>Embryophyta</taxon>
        <taxon>Tracheophyta</taxon>
        <taxon>Spermatophyta</taxon>
        <taxon>Magnoliopsida</taxon>
        <taxon>eudicotyledons</taxon>
        <taxon>Gunneridae</taxon>
        <taxon>Pentapetalae</taxon>
        <taxon>rosids</taxon>
        <taxon>malvids</taxon>
        <taxon>Malvales</taxon>
        <taxon>Malvaceae</taxon>
        <taxon>Malvoideae</taxon>
        <taxon>Hibiscus</taxon>
    </lineage>
</organism>
<dbReference type="EMBL" id="JBBPBN010000001">
    <property type="protein sequence ID" value="KAK9047773.1"/>
    <property type="molecule type" value="Genomic_DNA"/>
</dbReference>
<evidence type="ECO:0000259" key="2">
    <source>
        <dbReference type="Pfam" id="PF02713"/>
    </source>
</evidence>
<keyword evidence="4" id="KW-1185">Reference proteome</keyword>
<dbReference type="Proteomes" id="UP001396334">
    <property type="component" value="Unassembled WGS sequence"/>
</dbReference>
<sequence>MLDESSNEKSKDVDNPAKILLENNRTKDFLEPPRDKTPMAEGCRDLTKGTDVVKVFDERLKTKGDDVRTMQYSNKNCTERGGIDVELKEVTQMSNRISPINIRNSKFSKLSYDPGGTCFFVEQSTTEIGNAAISVVKSACSHAKVERAKVTSMSVKGPFLEDISIRIRPKKPNLVVLLLADSFVEEHKGLCVIYFSFSVLCSSLNTENSPLPLNSEENEHAWDASLSPSGKVRPHSSIVNIKAVTTMGIVNRYASTYKNDDSNSVYESSKFITRMDITKLKIMVSSTGVLTISVHVHVDQSREDHSMKFEQENSGFMKHFEGLCRTKLVFVDEEACYPFKPTTLHQVLDPMFLYFDSGHHWISQHGLAMKILSNMSYWKAARNQQLILVVVVYHLEHKNVTPRLENKWWFSGNIKFTRPMLHLHKERVIFCDFLSLTPKEQAAHDAAVNSIFDAINHSNFFKLPTRLKLLGFNQQNVKMVLRDKNPLPGRRLWQKEVTIEMLKSKLQQIRNMIKAQVDRNRSDHEFVAGDLIYLKTIRFCHIEDALKHDSKATNEAVWLVAKRESKVTNMVEEYVEIISDKILEDELAEKFGGGIQSRKFGIEIMRSDRDGIEAQKEYRDAYKDGVI</sequence>
<evidence type="ECO:0000313" key="3">
    <source>
        <dbReference type="EMBL" id="KAK9047773.1"/>
    </source>
</evidence>
<name>A0ABR2UDE5_9ROSI</name>
<proteinExistence type="predicted"/>
<accession>A0ABR2UDE5</accession>